<dbReference type="AlphaFoldDB" id="A0A175VEJ0"/>
<dbReference type="EMBL" id="JMGO02000014">
    <property type="protein sequence ID" value="KXU78909.1"/>
    <property type="molecule type" value="Genomic_DNA"/>
</dbReference>
<dbReference type="GeneID" id="92812546"/>
<dbReference type="OrthoDB" id="6866909at2"/>
<gene>
    <name evidence="1" type="ORF">LCR_02005</name>
</gene>
<proteinExistence type="predicted"/>
<evidence type="ECO:0000313" key="1">
    <source>
        <dbReference type="EMBL" id="KXU78909.1"/>
    </source>
</evidence>
<dbReference type="Proteomes" id="UP000078435">
    <property type="component" value="Unassembled WGS sequence"/>
</dbReference>
<dbReference type="RefSeq" id="WP_042069994.1">
    <property type="nucleotide sequence ID" value="NZ_CDDE01000001.1"/>
</dbReference>
<reference evidence="1 2" key="1">
    <citation type="submission" date="2016-02" db="EMBL/GenBank/DDBJ databases">
        <title>Draft genome sequence of Aeromonas trota strain 1999lcr isolated from cerebrospinal fluid (CSF).</title>
        <authorList>
            <person name="Dallagassa C.B."/>
            <person name="Prediger K.C."/>
            <person name="Weiss V.A."/>
            <person name="Assis F.E."/>
            <person name="Baura V."/>
            <person name="Cruz L.M."/>
            <person name="Souza E.M."/>
            <person name="Pedrosa F.O."/>
            <person name="Fadel-Picheth C.M."/>
        </authorList>
    </citation>
    <scope>NUCLEOTIDE SEQUENCE [LARGE SCALE GENOMIC DNA]</scope>
    <source>
        <strain evidence="1 2">1999lcr</strain>
    </source>
</reference>
<name>A0A175VEJ0_AEREN</name>
<evidence type="ECO:0000313" key="2">
    <source>
        <dbReference type="Proteomes" id="UP000078435"/>
    </source>
</evidence>
<protein>
    <submittedName>
        <fullName evidence="1">Uncharacterized protein</fullName>
    </submittedName>
</protein>
<sequence>MNIQDFMTHPEDFFRGNGDFFVVDRDWGGHNHYLSIKYLFLHVASGELTLDDIELGFYKFLLSLKKEKGDLVNFFASAVYIYSEMDRSGFKINNCVVDFFWPEKRCYLAAQDYLSKVDFYFGDEHYVEVIKDKYPKSGLGIILNDM</sequence>
<organism evidence="1 2">
    <name type="scientific">Aeromonas enteropelogenes</name>
    <name type="common">Aeromonas trota</name>
    <dbReference type="NCBI Taxonomy" id="29489"/>
    <lineage>
        <taxon>Bacteria</taxon>
        <taxon>Pseudomonadati</taxon>
        <taxon>Pseudomonadota</taxon>
        <taxon>Gammaproteobacteria</taxon>
        <taxon>Aeromonadales</taxon>
        <taxon>Aeromonadaceae</taxon>
        <taxon>Aeromonas</taxon>
    </lineage>
</organism>
<comment type="caution">
    <text evidence="1">The sequence shown here is derived from an EMBL/GenBank/DDBJ whole genome shotgun (WGS) entry which is preliminary data.</text>
</comment>
<accession>A0A175VEJ0</accession>